<protein>
    <submittedName>
        <fullName evidence="2">KilA-N domain-containing protein</fullName>
    </submittedName>
</protein>
<accession>A0ABY8S6X6</accession>
<gene>
    <name evidence="2" type="ORF">QLH32_05055</name>
</gene>
<name>A0ABY8S6X6_9GAMM</name>
<feature type="domain" description="KilA-N" evidence="1">
    <location>
        <begin position="12"/>
        <end position="126"/>
    </location>
</feature>
<proteinExistence type="predicted"/>
<dbReference type="SMART" id="SM01252">
    <property type="entry name" value="KilA-N"/>
    <property type="match status" value="1"/>
</dbReference>
<dbReference type="InterPro" id="IPR017880">
    <property type="entry name" value="KilA_N"/>
</dbReference>
<evidence type="ECO:0000313" key="2">
    <source>
        <dbReference type="EMBL" id="WHP06843.1"/>
    </source>
</evidence>
<keyword evidence="3" id="KW-1185">Reference proteome</keyword>
<evidence type="ECO:0000259" key="1">
    <source>
        <dbReference type="PROSITE" id="PS51301"/>
    </source>
</evidence>
<evidence type="ECO:0000313" key="3">
    <source>
        <dbReference type="Proteomes" id="UP001229836"/>
    </source>
</evidence>
<dbReference type="Proteomes" id="UP001229836">
    <property type="component" value="Chromosome"/>
</dbReference>
<reference evidence="2 3" key="1">
    <citation type="submission" date="2023-05" db="EMBL/GenBank/DDBJ databases">
        <title>The complete genome of Acinetobacter sp. nov KCTC 92772.</title>
        <authorList>
            <person name="Zhou G."/>
        </authorList>
    </citation>
    <scope>NUCLEOTIDE SEQUENCE [LARGE SCALE GENOMIC DNA]</scope>
    <source>
        <strain evidence="2 3">KCTC 92772</strain>
    </source>
</reference>
<dbReference type="InterPro" id="IPR018004">
    <property type="entry name" value="KilA/APSES_HTH"/>
</dbReference>
<dbReference type="EMBL" id="CP125669">
    <property type="protein sequence ID" value="WHP06843.1"/>
    <property type="molecule type" value="Genomic_DNA"/>
</dbReference>
<organism evidence="2 3">
    <name type="scientific">Acinetobacter corruptisaponis</name>
    <dbReference type="NCBI Taxonomy" id="3045147"/>
    <lineage>
        <taxon>Bacteria</taxon>
        <taxon>Pseudomonadati</taxon>
        <taxon>Pseudomonadota</taxon>
        <taxon>Gammaproteobacteria</taxon>
        <taxon>Moraxellales</taxon>
        <taxon>Moraxellaceae</taxon>
        <taxon>Acinetobacter</taxon>
    </lineage>
</organism>
<dbReference type="PROSITE" id="PS51301">
    <property type="entry name" value="KILA_N"/>
    <property type="match status" value="1"/>
</dbReference>
<dbReference type="RefSeq" id="WP_283268459.1">
    <property type="nucleotide sequence ID" value="NZ_CP125669.1"/>
</dbReference>
<sequence length="230" mass="26323">MSNLAQNFQNPNYKPLTIGEFAIHQDEDGLYCLNDLHKASGHEQKYRPKYWLENQQTKDLINEIEKEISEGGNPTSLLKRAINVIRGNRSDGLKQGTYVCLELVYAYAMWISPPFYLKVIRTIMALDQPQPELKTSPIVDRTALHIANIIQDDLLFLPPKERCQWFVVVDPIHERGGVLIQKLPNTYYPVNIVNFADRLSALQSIIAGSEVVELGRSIKRYLSKEELLTL</sequence>
<dbReference type="Pfam" id="PF04383">
    <property type="entry name" value="KilA-N"/>
    <property type="match status" value="1"/>
</dbReference>